<gene>
    <name evidence="1" type="ORF">PAECIP111893_04061</name>
</gene>
<dbReference type="Pfam" id="PF04308">
    <property type="entry name" value="RNaseH_like"/>
    <property type="match status" value="1"/>
</dbReference>
<dbReference type="EMBL" id="CAKMMF010000026">
    <property type="protein sequence ID" value="CAH1216185.1"/>
    <property type="molecule type" value="Genomic_DNA"/>
</dbReference>
<keyword evidence="2" id="KW-1185">Reference proteome</keyword>
<accession>A0ABM9CKT2</accession>
<dbReference type="InterPro" id="IPR007405">
    <property type="entry name" value="Phage_KVP40_Orf299"/>
</dbReference>
<evidence type="ECO:0000313" key="1">
    <source>
        <dbReference type="EMBL" id="CAH1216185.1"/>
    </source>
</evidence>
<dbReference type="Proteomes" id="UP000838686">
    <property type="component" value="Unassembled WGS sequence"/>
</dbReference>
<sequence length="196" mass="22237">MTKQRRTFPMIHETTFRNMSEQELDIEAVRNRIAGFIAQDPRAVYNLVVTTDAQVHSGHTKFVTFIVAYRVGRGAWLCSRQVILPREIQSVQEKLFLETTYSQEIAVHFDYHYRAQLEDMILPFMDGGADMKFFVDIDGGTDKIKNKTAAYVAEMVSLVEAMGLIARVKPESVMVSIADRETKKPYRLPLSAAANG</sequence>
<organism evidence="1 2">
    <name type="scientific">Paenibacillus plantiphilus</name>
    <dbReference type="NCBI Taxonomy" id="2905650"/>
    <lineage>
        <taxon>Bacteria</taxon>
        <taxon>Bacillati</taxon>
        <taxon>Bacillota</taxon>
        <taxon>Bacilli</taxon>
        <taxon>Bacillales</taxon>
        <taxon>Paenibacillaceae</taxon>
        <taxon>Paenibacillus</taxon>
    </lineage>
</organism>
<name>A0ABM9CKT2_9BACL</name>
<reference evidence="1" key="1">
    <citation type="submission" date="2022-01" db="EMBL/GenBank/DDBJ databases">
        <authorList>
            <person name="Criscuolo A."/>
        </authorList>
    </citation>
    <scope>NUCLEOTIDE SEQUENCE</scope>
    <source>
        <strain evidence="1">CIP111893</strain>
    </source>
</reference>
<comment type="caution">
    <text evidence="1">The sequence shown here is derived from an EMBL/GenBank/DDBJ whole genome shotgun (WGS) entry which is preliminary data.</text>
</comment>
<evidence type="ECO:0008006" key="3">
    <source>
        <dbReference type="Google" id="ProtNLM"/>
    </source>
</evidence>
<protein>
    <recommendedName>
        <fullName evidence="3">DUF458 domain-containing protein</fullName>
    </recommendedName>
</protein>
<dbReference type="PANTHER" id="PTHR39961">
    <property type="entry name" value="HYPOTHETICAL CYTOSOLIC PROTEIN"/>
    <property type="match status" value="1"/>
</dbReference>
<proteinExistence type="predicted"/>
<evidence type="ECO:0000313" key="2">
    <source>
        <dbReference type="Proteomes" id="UP000838686"/>
    </source>
</evidence>
<dbReference type="PANTHER" id="PTHR39961:SF1">
    <property type="entry name" value="DUF458 DOMAIN-CONTAINING PROTEIN"/>
    <property type="match status" value="1"/>
</dbReference>
<dbReference type="RefSeq" id="WP_236344402.1">
    <property type="nucleotide sequence ID" value="NZ_CAKMMF010000026.1"/>
</dbReference>